<evidence type="ECO:0000259" key="2">
    <source>
        <dbReference type="Pfam" id="PF06580"/>
    </source>
</evidence>
<evidence type="ECO:0000313" key="4">
    <source>
        <dbReference type="Proteomes" id="UP000614460"/>
    </source>
</evidence>
<dbReference type="AlphaFoldDB" id="A0A8H9G0C2"/>
<feature type="transmembrane region" description="Helical" evidence="1">
    <location>
        <begin position="12"/>
        <end position="30"/>
    </location>
</feature>
<dbReference type="PANTHER" id="PTHR34220">
    <property type="entry name" value="SENSOR HISTIDINE KINASE YPDA"/>
    <property type="match status" value="1"/>
</dbReference>
<proteinExistence type="predicted"/>
<feature type="transmembrane region" description="Helical" evidence="1">
    <location>
        <begin position="66"/>
        <end position="85"/>
    </location>
</feature>
<feature type="domain" description="Signal transduction histidine kinase internal region" evidence="2">
    <location>
        <begin position="164"/>
        <end position="236"/>
    </location>
</feature>
<gene>
    <name evidence="3" type="ORF">GCM10011516_22060</name>
</gene>
<dbReference type="EMBL" id="BMKM01000005">
    <property type="protein sequence ID" value="GGE23990.1"/>
    <property type="molecule type" value="Genomic_DNA"/>
</dbReference>
<keyword evidence="1" id="KW-0812">Transmembrane</keyword>
<dbReference type="GO" id="GO:0016020">
    <property type="term" value="C:membrane"/>
    <property type="evidence" value="ECO:0007669"/>
    <property type="project" value="InterPro"/>
</dbReference>
<keyword evidence="1" id="KW-0472">Membrane</keyword>
<dbReference type="GO" id="GO:0000155">
    <property type="term" value="F:phosphorelay sensor kinase activity"/>
    <property type="evidence" value="ECO:0007669"/>
    <property type="project" value="InterPro"/>
</dbReference>
<dbReference type="Proteomes" id="UP000614460">
    <property type="component" value="Unassembled WGS sequence"/>
</dbReference>
<protein>
    <recommendedName>
        <fullName evidence="2">Signal transduction histidine kinase internal region domain-containing protein</fullName>
    </recommendedName>
</protein>
<evidence type="ECO:0000256" key="1">
    <source>
        <dbReference type="SAM" id="Phobius"/>
    </source>
</evidence>
<dbReference type="PANTHER" id="PTHR34220:SF7">
    <property type="entry name" value="SENSOR HISTIDINE KINASE YPDA"/>
    <property type="match status" value="1"/>
</dbReference>
<dbReference type="InterPro" id="IPR050640">
    <property type="entry name" value="Bact_2-comp_sensor_kinase"/>
</dbReference>
<keyword evidence="4" id="KW-1185">Reference proteome</keyword>
<sequence length="350" mass="41241">MFITINPIIKQHLLFWAAYSIYFYLINLMGNSGLSFLTVLYSLPFFVFIFYSVSFSLNRFVPNQKWLVLIFWLTLVYGFSGYLLYELTYGSFAQSLIYGKYLVEGRVFNLMQFLQIYLIMIGHFTFLAILDFQYSSKLRASKERIYEMNLRISEESKRKQFEYFTLSQQVPPHFLVNVFQAWEQQLMKTELPMRNQVGEMYKLMHYFMVSCIPEGPRLISLYSEIDACRRYISIQEEFSRKASYIDWNIRGNTRGALIPPTGLLTLIMNVFKHGQCNNAKEPARLEISVNDQGYQIILVNKILCSKEKLLSHGLGLGNLCKRLELVFKDQYTFSSEQTKEWFTTKLIVKF</sequence>
<dbReference type="Pfam" id="PF06580">
    <property type="entry name" value="His_kinase"/>
    <property type="match status" value="1"/>
</dbReference>
<accession>A0A8H9G0C2</accession>
<organism evidence="3 4">
    <name type="scientific">Sphingobacterium cellulitidis</name>
    <dbReference type="NCBI Taxonomy" id="1768011"/>
    <lineage>
        <taxon>Bacteria</taxon>
        <taxon>Pseudomonadati</taxon>
        <taxon>Bacteroidota</taxon>
        <taxon>Sphingobacteriia</taxon>
        <taxon>Sphingobacteriales</taxon>
        <taxon>Sphingobacteriaceae</taxon>
        <taxon>Sphingobacterium</taxon>
    </lineage>
</organism>
<dbReference type="InterPro" id="IPR010559">
    <property type="entry name" value="Sig_transdc_His_kin_internal"/>
</dbReference>
<feature type="transmembrane region" description="Helical" evidence="1">
    <location>
        <begin position="36"/>
        <end position="54"/>
    </location>
</feature>
<reference evidence="3" key="1">
    <citation type="journal article" date="2014" name="Int. J. Syst. Evol. Microbiol.">
        <title>Complete genome sequence of Corynebacterium casei LMG S-19264T (=DSM 44701T), isolated from a smear-ripened cheese.</title>
        <authorList>
            <consortium name="US DOE Joint Genome Institute (JGI-PGF)"/>
            <person name="Walter F."/>
            <person name="Albersmeier A."/>
            <person name="Kalinowski J."/>
            <person name="Ruckert C."/>
        </authorList>
    </citation>
    <scope>NUCLEOTIDE SEQUENCE</scope>
    <source>
        <strain evidence="3">CGMCC 1.15966</strain>
    </source>
</reference>
<reference evidence="3" key="2">
    <citation type="submission" date="2020-09" db="EMBL/GenBank/DDBJ databases">
        <authorList>
            <person name="Sun Q."/>
            <person name="Zhou Y."/>
        </authorList>
    </citation>
    <scope>NUCLEOTIDE SEQUENCE</scope>
    <source>
        <strain evidence="3">CGMCC 1.15966</strain>
    </source>
</reference>
<feature type="transmembrane region" description="Helical" evidence="1">
    <location>
        <begin position="114"/>
        <end position="134"/>
    </location>
</feature>
<comment type="caution">
    <text evidence="3">The sequence shown here is derived from an EMBL/GenBank/DDBJ whole genome shotgun (WGS) entry which is preliminary data.</text>
</comment>
<name>A0A8H9G0C2_9SPHI</name>
<evidence type="ECO:0000313" key="3">
    <source>
        <dbReference type="EMBL" id="GGE23990.1"/>
    </source>
</evidence>
<keyword evidence="1" id="KW-1133">Transmembrane helix</keyword>